<proteinExistence type="predicted"/>
<comment type="caution">
    <text evidence="3">The sequence shown here is derived from an EMBL/GenBank/DDBJ whole genome shotgun (WGS) entry which is preliminary data.</text>
</comment>
<keyword evidence="2" id="KW-1133">Transmembrane helix</keyword>
<organism evidence="3 4">
    <name type="scientific">Ensete ventricosum</name>
    <name type="common">Abyssinian banana</name>
    <name type="synonym">Musa ensete</name>
    <dbReference type="NCBI Taxonomy" id="4639"/>
    <lineage>
        <taxon>Eukaryota</taxon>
        <taxon>Viridiplantae</taxon>
        <taxon>Streptophyta</taxon>
        <taxon>Embryophyta</taxon>
        <taxon>Tracheophyta</taxon>
        <taxon>Spermatophyta</taxon>
        <taxon>Magnoliopsida</taxon>
        <taxon>Liliopsida</taxon>
        <taxon>Zingiberales</taxon>
        <taxon>Musaceae</taxon>
        <taxon>Ensete</taxon>
    </lineage>
</organism>
<accession>A0A426YNN0</accession>
<feature type="region of interest" description="Disordered" evidence="1">
    <location>
        <begin position="22"/>
        <end position="56"/>
    </location>
</feature>
<feature type="transmembrane region" description="Helical" evidence="2">
    <location>
        <begin position="113"/>
        <end position="133"/>
    </location>
</feature>
<feature type="compositionally biased region" description="Basic and acidic residues" evidence="1">
    <location>
        <begin position="43"/>
        <end position="55"/>
    </location>
</feature>
<name>A0A426YNN0_ENSVE</name>
<protein>
    <submittedName>
        <fullName evidence="3">Uncharacterized protein</fullName>
    </submittedName>
</protein>
<keyword evidence="2" id="KW-0472">Membrane</keyword>
<sequence length="160" mass="17856">MVVPSIAGSRCRHPPRLRRRADLATAPLDGGSGPTTWTPPARRTKEDTPRLRLSTDRPVNSADRKFRCMPTHLLCVSLARRCIEIRGLFHVSSFYFTSTRQCRRCFRYRWRRLLHSLVAAAISPFLLCFNLSAAASHYCTLPAVIATSSTKSSPSSPASP</sequence>
<evidence type="ECO:0000313" key="3">
    <source>
        <dbReference type="EMBL" id="RRT53331.1"/>
    </source>
</evidence>
<dbReference type="Proteomes" id="UP000287651">
    <property type="component" value="Unassembled WGS sequence"/>
</dbReference>
<evidence type="ECO:0000256" key="2">
    <source>
        <dbReference type="SAM" id="Phobius"/>
    </source>
</evidence>
<keyword evidence="2" id="KW-0812">Transmembrane</keyword>
<gene>
    <name evidence="3" type="ORF">B296_00049275</name>
</gene>
<dbReference type="EMBL" id="AMZH03011197">
    <property type="protein sequence ID" value="RRT53331.1"/>
    <property type="molecule type" value="Genomic_DNA"/>
</dbReference>
<dbReference type="AlphaFoldDB" id="A0A426YNN0"/>
<reference evidence="3 4" key="1">
    <citation type="journal article" date="2014" name="Agronomy (Basel)">
        <title>A Draft Genome Sequence for Ensete ventricosum, the Drought-Tolerant Tree Against Hunger.</title>
        <authorList>
            <person name="Harrison J."/>
            <person name="Moore K.A."/>
            <person name="Paszkiewicz K."/>
            <person name="Jones T."/>
            <person name="Grant M."/>
            <person name="Ambacheew D."/>
            <person name="Muzemil S."/>
            <person name="Studholme D.J."/>
        </authorList>
    </citation>
    <scope>NUCLEOTIDE SEQUENCE [LARGE SCALE GENOMIC DNA]</scope>
</reference>
<evidence type="ECO:0000313" key="4">
    <source>
        <dbReference type="Proteomes" id="UP000287651"/>
    </source>
</evidence>
<evidence type="ECO:0000256" key="1">
    <source>
        <dbReference type="SAM" id="MobiDB-lite"/>
    </source>
</evidence>